<evidence type="ECO:0000313" key="2">
    <source>
        <dbReference type="Proteomes" id="UP000001726"/>
    </source>
</evidence>
<dbReference type="eggNOG" id="ENOG5032USF">
    <property type="taxonomic scope" value="Bacteria"/>
</dbReference>
<organism evidence="1 2">
    <name type="scientific">Erwinia tasmaniensis (strain DSM 17950 / CFBP 7177 / CIP 109463 / NCPPB 4357 / Et1/99)</name>
    <dbReference type="NCBI Taxonomy" id="465817"/>
    <lineage>
        <taxon>Bacteria</taxon>
        <taxon>Pseudomonadati</taxon>
        <taxon>Pseudomonadota</taxon>
        <taxon>Gammaproteobacteria</taxon>
        <taxon>Enterobacterales</taxon>
        <taxon>Erwiniaceae</taxon>
        <taxon>Erwinia</taxon>
    </lineage>
</organism>
<name>B2VBC4_ERWT9</name>
<dbReference type="Proteomes" id="UP000001726">
    <property type="component" value="Chromosome"/>
</dbReference>
<evidence type="ECO:0000313" key="1">
    <source>
        <dbReference type="EMBL" id="CAO97473.1"/>
    </source>
</evidence>
<dbReference type="EMBL" id="CU468135">
    <property type="protein sequence ID" value="CAO97473.1"/>
    <property type="molecule type" value="Genomic_DNA"/>
</dbReference>
<reference evidence="1 2" key="1">
    <citation type="journal article" date="2008" name="Environ. Microbiol.">
        <title>The genome of Erwinia tasmaniensis strain Et1/99, a non-pathogenic bacterium in the genus Erwinia.</title>
        <authorList>
            <person name="Kube M."/>
            <person name="Migdoll A.M."/>
            <person name="Mueller I."/>
            <person name="Kuhl H."/>
            <person name="Beck A."/>
            <person name="Reinhardt R."/>
            <person name="Geider K."/>
        </authorList>
    </citation>
    <scope>NUCLEOTIDE SEQUENCE [LARGE SCALE GENOMIC DNA]</scope>
    <source>
        <strain evidence="2">DSM 17950 / CFBP 7177 / CIP 109463 / NCPPB 4357 / Et1/99</strain>
    </source>
</reference>
<gene>
    <name evidence="1" type="ordered locus">ETA_24270</name>
</gene>
<proteinExistence type="predicted"/>
<dbReference type="AlphaFoldDB" id="B2VBC4"/>
<dbReference type="OrthoDB" id="6631751at2"/>
<dbReference type="STRING" id="465817.ETA_24270"/>
<keyword evidence="2" id="KW-1185">Reference proteome</keyword>
<dbReference type="HOGENOM" id="CLU_092799_0_0_6"/>
<dbReference type="NCBIfam" id="NF033153">
    <property type="entry name" value="phage_ICD_like"/>
    <property type="match status" value="1"/>
</dbReference>
<dbReference type="KEGG" id="eta:ETA_24270"/>
<sequence length="307" mass="33649">MRVTQAAVQKEAFPLAGLLVNVMVQSLKETVISRPITGSENLTKPHVVESFSTIEMKRGINCLAGVQGEFSGTLESFVTSTRGEFKDTLRHFATTAHKGSLEFCESIKKGSTANATLCHDAGNNQALGSMPRDCSSLRMIRLIHAAKDSSPSFCCAASIDSRNSGPSLNWKGGLPLRSFLCVDTLATPIVMYICVMTHYYHMPQKTMPRSASTLTGHLTTTVNTPNEVAVMDITTHPQGREPFGLNSGHQHRHFVWIIAAVRRDNPALSPVIHHIAAENEREARRTLAKDNVCFFAGRLPVKEVRHA</sequence>
<protein>
    <submittedName>
        <fullName evidence="1">Similar to phage immunity repressor protein</fullName>
    </submittedName>
</protein>
<accession>B2VBC4</accession>